<organism evidence="1 2">
    <name type="scientific">Phytophthora nicotianae P1976</name>
    <dbReference type="NCBI Taxonomy" id="1317066"/>
    <lineage>
        <taxon>Eukaryota</taxon>
        <taxon>Sar</taxon>
        <taxon>Stramenopiles</taxon>
        <taxon>Oomycota</taxon>
        <taxon>Peronosporomycetes</taxon>
        <taxon>Peronosporales</taxon>
        <taxon>Peronosporaceae</taxon>
        <taxon>Phytophthora</taxon>
    </lineage>
</organism>
<dbReference type="EMBL" id="ANJA01001628">
    <property type="protein sequence ID" value="ETO75716.1"/>
    <property type="molecule type" value="Genomic_DNA"/>
</dbReference>
<sequence length="70" mass="7955">MQVRSAVVCYNYCGRGGRMLGVIDLHRPNGSLHGNVMQLYPYVQTRYCDCIRCKPVRDRGEVHGVTVLRS</sequence>
<comment type="caution">
    <text evidence="1">The sequence shown here is derived from an EMBL/GenBank/DDBJ whole genome shotgun (WGS) entry which is preliminary data.</text>
</comment>
<dbReference type="AlphaFoldDB" id="A0A081AA05"/>
<accession>A0A081AA05</accession>
<proteinExistence type="predicted"/>
<dbReference type="Proteomes" id="UP000028582">
    <property type="component" value="Unassembled WGS sequence"/>
</dbReference>
<reference evidence="1 2" key="1">
    <citation type="submission" date="2013-11" db="EMBL/GenBank/DDBJ databases">
        <title>The Genome Sequence of Phytophthora parasitica P1976.</title>
        <authorList>
            <consortium name="The Broad Institute Genomics Platform"/>
            <person name="Russ C."/>
            <person name="Tyler B."/>
            <person name="Panabieres F."/>
            <person name="Shan W."/>
            <person name="Tripathy S."/>
            <person name="Grunwald N."/>
            <person name="Machado M."/>
            <person name="Johnson C.S."/>
            <person name="Walker B."/>
            <person name="Young S."/>
            <person name="Zeng Q."/>
            <person name="Gargeya S."/>
            <person name="Fitzgerald M."/>
            <person name="Haas B."/>
            <person name="Abouelleil A."/>
            <person name="Allen A.W."/>
            <person name="Alvarado L."/>
            <person name="Arachchi H.M."/>
            <person name="Berlin A.M."/>
            <person name="Chapman S.B."/>
            <person name="Gainer-Dewar J."/>
            <person name="Goldberg J."/>
            <person name="Griggs A."/>
            <person name="Gujja S."/>
            <person name="Hansen M."/>
            <person name="Howarth C."/>
            <person name="Imamovic A."/>
            <person name="Ireland A."/>
            <person name="Larimer J."/>
            <person name="McCowan C."/>
            <person name="Murphy C."/>
            <person name="Pearson M."/>
            <person name="Poon T.W."/>
            <person name="Priest M."/>
            <person name="Roberts A."/>
            <person name="Saif S."/>
            <person name="Shea T."/>
            <person name="Sisk P."/>
            <person name="Sykes S."/>
            <person name="Wortman J."/>
            <person name="Nusbaum C."/>
            <person name="Birren B."/>
        </authorList>
    </citation>
    <scope>NUCLEOTIDE SEQUENCE [LARGE SCALE GENOMIC DNA]</scope>
    <source>
        <strain evidence="1 2">P1976</strain>
    </source>
</reference>
<evidence type="ECO:0000313" key="2">
    <source>
        <dbReference type="Proteomes" id="UP000028582"/>
    </source>
</evidence>
<gene>
    <name evidence="1" type="ORF">F444_08737</name>
</gene>
<evidence type="ECO:0000313" key="1">
    <source>
        <dbReference type="EMBL" id="ETO75716.1"/>
    </source>
</evidence>
<name>A0A081AA05_PHYNI</name>
<protein>
    <submittedName>
        <fullName evidence="1">Uncharacterized protein</fullName>
    </submittedName>
</protein>